<reference evidence="1 2" key="1">
    <citation type="journal article" date="2013" name="ISME J.">
        <title>A metabolic model for members of the genus Tetrasphaera involved in enhanced biological phosphorus removal.</title>
        <authorList>
            <person name="Kristiansen R."/>
            <person name="Nguyen H.T.T."/>
            <person name="Saunders A.M."/>
            <person name="Nielsen J.L."/>
            <person name="Wimmer R."/>
            <person name="Le V.Q."/>
            <person name="McIlroy S.J."/>
            <person name="Petrovski S."/>
            <person name="Seviour R.J."/>
            <person name="Calteau A."/>
            <person name="Nielsen K.L."/>
            <person name="Nielsen P.H."/>
        </authorList>
    </citation>
    <scope>NUCLEOTIDE SEQUENCE [LARGE SCALE GENOMIC DNA]</scope>
    <source>
        <strain evidence="1 2">T1-X7</strain>
    </source>
</reference>
<proteinExistence type="predicted"/>
<gene>
    <name evidence="1" type="ORF">BN12_220034</name>
</gene>
<dbReference type="AlphaFoldDB" id="A0A077LVP6"/>
<sequence>MSARPVDPPYDPALHERMLTTATVLASVAIEWVRGDATEEDVRRYAQRAADAEDDWKASVGLPVECRAEVAS</sequence>
<organism evidence="1 2">
    <name type="scientific">Nostocoides japonicum T1-X7</name>
    <dbReference type="NCBI Taxonomy" id="1194083"/>
    <lineage>
        <taxon>Bacteria</taxon>
        <taxon>Bacillati</taxon>
        <taxon>Actinomycetota</taxon>
        <taxon>Actinomycetes</taxon>
        <taxon>Micrococcales</taxon>
        <taxon>Intrasporangiaceae</taxon>
        <taxon>Nostocoides</taxon>
    </lineage>
</organism>
<dbReference type="EMBL" id="CAJB01000135">
    <property type="protein sequence ID" value="CCH77756.1"/>
    <property type="molecule type" value="Genomic_DNA"/>
</dbReference>
<dbReference type="RefSeq" id="WP_048550472.1">
    <property type="nucleotide sequence ID" value="NZ_HF570958.1"/>
</dbReference>
<evidence type="ECO:0000313" key="2">
    <source>
        <dbReference type="Proteomes" id="UP000035721"/>
    </source>
</evidence>
<dbReference type="Proteomes" id="UP000035721">
    <property type="component" value="Unassembled WGS sequence"/>
</dbReference>
<name>A0A077LVP6_9MICO</name>
<protein>
    <submittedName>
        <fullName evidence="1">Uncharacterized protein</fullName>
    </submittedName>
</protein>
<accession>A0A077LVP6</accession>
<keyword evidence="2" id="KW-1185">Reference proteome</keyword>
<dbReference type="STRING" id="1194083.BN12_220034"/>
<evidence type="ECO:0000313" key="1">
    <source>
        <dbReference type="EMBL" id="CCH77756.1"/>
    </source>
</evidence>
<comment type="caution">
    <text evidence="1">The sequence shown here is derived from an EMBL/GenBank/DDBJ whole genome shotgun (WGS) entry which is preliminary data.</text>
</comment>